<protein>
    <submittedName>
        <fullName evidence="2">Uncharacterized protein</fullName>
    </submittedName>
</protein>
<gene>
    <name evidence="2" type="ORF">HGRIS_013972</name>
</gene>
<evidence type="ECO:0000313" key="3">
    <source>
        <dbReference type="Proteomes" id="UP001556367"/>
    </source>
</evidence>
<dbReference type="EMBL" id="JASNQZ010000003">
    <property type="protein sequence ID" value="KAL0958635.1"/>
    <property type="molecule type" value="Genomic_DNA"/>
</dbReference>
<comment type="caution">
    <text evidence="2">The sequence shown here is derived from an EMBL/GenBank/DDBJ whole genome shotgun (WGS) entry which is preliminary data.</text>
</comment>
<keyword evidence="3" id="KW-1185">Reference proteome</keyword>
<evidence type="ECO:0000256" key="1">
    <source>
        <dbReference type="SAM" id="MobiDB-lite"/>
    </source>
</evidence>
<reference evidence="3" key="1">
    <citation type="submission" date="2024-06" db="EMBL/GenBank/DDBJ databases">
        <title>Multi-omics analyses provide insights into the biosynthesis of the anticancer antibiotic pleurotin in Hohenbuehelia grisea.</title>
        <authorList>
            <person name="Weaver J.A."/>
            <person name="Alberti F."/>
        </authorList>
    </citation>
    <scope>NUCLEOTIDE SEQUENCE [LARGE SCALE GENOMIC DNA]</scope>
    <source>
        <strain evidence="3">T-177</strain>
    </source>
</reference>
<evidence type="ECO:0000313" key="2">
    <source>
        <dbReference type="EMBL" id="KAL0958635.1"/>
    </source>
</evidence>
<feature type="region of interest" description="Disordered" evidence="1">
    <location>
        <begin position="1"/>
        <end position="57"/>
    </location>
</feature>
<dbReference type="Proteomes" id="UP001556367">
    <property type="component" value="Unassembled WGS sequence"/>
</dbReference>
<name>A0ABR3JTD2_9AGAR</name>
<sequence length="210" mass="22593">MLAGLSTQARTQLELGDDTDNEGEFWSGDREEDKTVTARSRQALAAPSRLAKASSPPPVPALPLPLRNSSYSNIPVVPAEHLPYLFFSLHRTHLPCKVNSRSLVRLPPPSSPSRPPVASSGGADSIPHLAPRRSTEDGDAGSSGRRVGNGVFSTLPPSPRIHRECERRRLRKNSRPDRSSAAHSQPGTRSRSGSVGGQDGWAIAEDDGER</sequence>
<organism evidence="2 3">
    <name type="scientific">Hohenbuehelia grisea</name>
    <dbReference type="NCBI Taxonomy" id="104357"/>
    <lineage>
        <taxon>Eukaryota</taxon>
        <taxon>Fungi</taxon>
        <taxon>Dikarya</taxon>
        <taxon>Basidiomycota</taxon>
        <taxon>Agaricomycotina</taxon>
        <taxon>Agaricomycetes</taxon>
        <taxon>Agaricomycetidae</taxon>
        <taxon>Agaricales</taxon>
        <taxon>Pleurotineae</taxon>
        <taxon>Pleurotaceae</taxon>
        <taxon>Hohenbuehelia</taxon>
    </lineage>
</organism>
<feature type="compositionally biased region" description="Polar residues" evidence="1">
    <location>
        <begin position="1"/>
        <end position="11"/>
    </location>
</feature>
<feature type="compositionally biased region" description="Pro residues" evidence="1">
    <location>
        <begin position="106"/>
        <end position="115"/>
    </location>
</feature>
<feature type="region of interest" description="Disordered" evidence="1">
    <location>
        <begin position="102"/>
        <end position="210"/>
    </location>
</feature>
<proteinExistence type="predicted"/>
<feature type="compositionally biased region" description="Polar residues" evidence="1">
    <location>
        <begin position="181"/>
        <end position="193"/>
    </location>
</feature>
<feature type="compositionally biased region" description="Basic and acidic residues" evidence="1">
    <location>
        <begin position="27"/>
        <end position="36"/>
    </location>
</feature>
<accession>A0ABR3JTD2</accession>